<keyword evidence="1" id="KW-0812">Transmembrane</keyword>
<organism evidence="2 3">
    <name type="scientific">Paenibacillus lutimineralis</name>
    <dbReference type="NCBI Taxonomy" id="2707005"/>
    <lineage>
        <taxon>Bacteria</taxon>
        <taxon>Bacillati</taxon>
        <taxon>Bacillota</taxon>
        <taxon>Bacilli</taxon>
        <taxon>Bacillales</taxon>
        <taxon>Paenibacillaceae</taxon>
        <taxon>Paenibacillus</taxon>
    </lineage>
</organism>
<sequence length="193" mass="22665">MRKLSFVFIVLFFSFNVSIFQLPGYAKSENDVEIKVLSGREQFTSSFDFTVNIKYLNQDLYNEKNFLSFHFYDVNGNEILWEGERIPFKLENDGETMVSFSLNLNDYPIVKDLKSGYLQFDIIDEKNAYWFSTSNEIRFFADKINYDESFLKQFVVTLKSAITNKPAIFLINSVCLAVFIFFLIRLKRAARSE</sequence>
<feature type="transmembrane region" description="Helical" evidence="1">
    <location>
        <begin position="167"/>
        <end position="186"/>
    </location>
</feature>
<keyword evidence="1" id="KW-1133">Transmembrane helix</keyword>
<accession>A0A3S9V4P2</accession>
<evidence type="ECO:0000313" key="2">
    <source>
        <dbReference type="EMBL" id="AZS17511.1"/>
    </source>
</evidence>
<evidence type="ECO:0000256" key="1">
    <source>
        <dbReference type="SAM" id="Phobius"/>
    </source>
</evidence>
<dbReference type="RefSeq" id="WP_127003118.1">
    <property type="nucleotide sequence ID" value="NZ_CP034346.1"/>
</dbReference>
<gene>
    <name evidence="2" type="ORF">EI981_25840</name>
</gene>
<keyword evidence="1" id="KW-0472">Membrane</keyword>
<dbReference type="AlphaFoldDB" id="A0A3S9V4P2"/>
<protein>
    <submittedName>
        <fullName evidence="2">Uncharacterized protein</fullName>
    </submittedName>
</protein>
<reference evidence="3" key="1">
    <citation type="submission" date="2018-12" db="EMBL/GenBank/DDBJ databases">
        <title>Complete genome sequence of Paenibacillus sp. MBLB1234.</title>
        <authorList>
            <person name="Nam Y.-D."/>
            <person name="Kang J."/>
            <person name="Chung W.-H."/>
            <person name="Park Y.S."/>
        </authorList>
    </citation>
    <scope>NUCLEOTIDE SEQUENCE [LARGE SCALE GENOMIC DNA]</scope>
    <source>
        <strain evidence="3">MBLB1234</strain>
    </source>
</reference>
<dbReference type="KEGG" id="plut:EI981_25840"/>
<name>A0A3S9V4P2_9BACL</name>
<proteinExistence type="predicted"/>
<dbReference type="EMBL" id="CP034346">
    <property type="protein sequence ID" value="AZS17511.1"/>
    <property type="molecule type" value="Genomic_DNA"/>
</dbReference>
<dbReference type="OrthoDB" id="2626513at2"/>
<evidence type="ECO:0000313" key="3">
    <source>
        <dbReference type="Proteomes" id="UP000270678"/>
    </source>
</evidence>
<dbReference type="Proteomes" id="UP000270678">
    <property type="component" value="Chromosome"/>
</dbReference>
<keyword evidence="3" id="KW-1185">Reference proteome</keyword>